<feature type="compositionally biased region" description="Low complexity" evidence="1">
    <location>
        <begin position="112"/>
        <end position="121"/>
    </location>
</feature>
<dbReference type="AlphaFoldDB" id="A0AAE1BMI4"/>
<proteinExistence type="predicted"/>
<protein>
    <submittedName>
        <fullName evidence="2">Uncharacterized protein</fullName>
    </submittedName>
</protein>
<feature type="compositionally biased region" description="Basic and acidic residues" evidence="1">
    <location>
        <begin position="83"/>
        <end position="101"/>
    </location>
</feature>
<organism evidence="2 3">
    <name type="scientific">Petrolisthes cinctipes</name>
    <name type="common">Flat porcelain crab</name>
    <dbReference type="NCBI Taxonomy" id="88211"/>
    <lineage>
        <taxon>Eukaryota</taxon>
        <taxon>Metazoa</taxon>
        <taxon>Ecdysozoa</taxon>
        <taxon>Arthropoda</taxon>
        <taxon>Crustacea</taxon>
        <taxon>Multicrustacea</taxon>
        <taxon>Malacostraca</taxon>
        <taxon>Eumalacostraca</taxon>
        <taxon>Eucarida</taxon>
        <taxon>Decapoda</taxon>
        <taxon>Pleocyemata</taxon>
        <taxon>Anomura</taxon>
        <taxon>Galatheoidea</taxon>
        <taxon>Porcellanidae</taxon>
        <taxon>Petrolisthes</taxon>
    </lineage>
</organism>
<accession>A0AAE1BMI4</accession>
<sequence length="149" mass="16278">MLPWVQFAIADLHSPFHCPPLTNTDHYPVGSGIRGESTVKVTGEVMVSGQQRVMVDTLLVSGHEDQCDVTVTLDAYWLVRSEGGNEGREGGRESKEKEEYKVLTWSPNPNSTTTTTTTTTPTPTPTPTQVNGHSRVKVATVLVWTEGPE</sequence>
<reference evidence="2" key="1">
    <citation type="submission" date="2023-10" db="EMBL/GenBank/DDBJ databases">
        <title>Genome assemblies of two species of porcelain crab, Petrolisthes cinctipes and Petrolisthes manimaculis (Anomura: Porcellanidae).</title>
        <authorList>
            <person name="Angst P."/>
        </authorList>
    </citation>
    <scope>NUCLEOTIDE SEQUENCE</scope>
    <source>
        <strain evidence="2">PB745_01</strain>
        <tissue evidence="2">Gill</tissue>
    </source>
</reference>
<evidence type="ECO:0000313" key="3">
    <source>
        <dbReference type="Proteomes" id="UP001286313"/>
    </source>
</evidence>
<keyword evidence="3" id="KW-1185">Reference proteome</keyword>
<evidence type="ECO:0000256" key="1">
    <source>
        <dbReference type="SAM" id="MobiDB-lite"/>
    </source>
</evidence>
<name>A0AAE1BMI4_PETCI</name>
<comment type="caution">
    <text evidence="2">The sequence shown here is derived from an EMBL/GenBank/DDBJ whole genome shotgun (WGS) entry which is preliminary data.</text>
</comment>
<dbReference type="EMBL" id="JAWQEG010007084">
    <property type="protein sequence ID" value="KAK3853128.1"/>
    <property type="molecule type" value="Genomic_DNA"/>
</dbReference>
<feature type="region of interest" description="Disordered" evidence="1">
    <location>
        <begin position="82"/>
        <end position="132"/>
    </location>
</feature>
<gene>
    <name evidence="2" type="ORF">Pcinc_040309</name>
</gene>
<evidence type="ECO:0000313" key="2">
    <source>
        <dbReference type="EMBL" id="KAK3853128.1"/>
    </source>
</evidence>
<dbReference type="Proteomes" id="UP001286313">
    <property type="component" value="Unassembled WGS sequence"/>
</dbReference>